<dbReference type="PANTHER" id="PTHR14136:SF17">
    <property type="entry name" value="BTB_POZ DOMAIN-CONTAINING PROTEIN KCTD9"/>
    <property type="match status" value="1"/>
</dbReference>
<dbReference type="Pfam" id="PF02214">
    <property type="entry name" value="BTB_2"/>
    <property type="match status" value="1"/>
</dbReference>
<comment type="pathway">
    <text evidence="1">Protein modification; protein ubiquitination.</text>
</comment>
<dbReference type="Gene3D" id="3.30.710.10">
    <property type="entry name" value="Potassium Channel Kv1.1, Chain A"/>
    <property type="match status" value="1"/>
</dbReference>
<dbReference type="Pfam" id="PF00805">
    <property type="entry name" value="Pentapeptide"/>
    <property type="match status" value="3"/>
</dbReference>
<dbReference type="Proteomes" id="UP000077202">
    <property type="component" value="Unassembled WGS sequence"/>
</dbReference>
<dbReference type="SUPFAM" id="SSF54695">
    <property type="entry name" value="POZ domain"/>
    <property type="match status" value="1"/>
</dbReference>
<dbReference type="GO" id="GO:0051260">
    <property type="term" value="P:protein homooligomerization"/>
    <property type="evidence" value="ECO:0007669"/>
    <property type="project" value="InterPro"/>
</dbReference>
<organism evidence="3 4">
    <name type="scientific">Marchantia polymorpha subsp. ruderalis</name>
    <dbReference type="NCBI Taxonomy" id="1480154"/>
    <lineage>
        <taxon>Eukaryota</taxon>
        <taxon>Viridiplantae</taxon>
        <taxon>Streptophyta</taxon>
        <taxon>Embryophyta</taxon>
        <taxon>Marchantiophyta</taxon>
        <taxon>Marchantiopsida</taxon>
        <taxon>Marchantiidae</taxon>
        <taxon>Marchantiales</taxon>
        <taxon>Marchantiaceae</taxon>
        <taxon>Marchantia</taxon>
    </lineage>
</organism>
<comment type="caution">
    <text evidence="3">The sequence shown here is derived from an EMBL/GenBank/DDBJ whole genome shotgun (WGS) entry which is preliminary data.</text>
</comment>
<proteinExistence type="predicted"/>
<dbReference type="InterPro" id="IPR051082">
    <property type="entry name" value="Pentapeptide-BTB/POZ_domain"/>
</dbReference>
<dbReference type="InterPro" id="IPR003131">
    <property type="entry name" value="T1-type_BTB"/>
</dbReference>
<feature type="domain" description="Potassium channel tetramerisation-type BTB" evidence="2">
    <location>
        <begin position="66"/>
        <end position="135"/>
    </location>
</feature>
<dbReference type="EMBL" id="LVLJ01003675">
    <property type="protein sequence ID" value="OAE20113.1"/>
    <property type="molecule type" value="Genomic_DNA"/>
</dbReference>
<dbReference type="Gene3D" id="2.160.20.80">
    <property type="entry name" value="E3 ubiquitin-protein ligase SopA"/>
    <property type="match status" value="1"/>
</dbReference>
<dbReference type="InterPro" id="IPR011333">
    <property type="entry name" value="SKP1/BTB/POZ_sf"/>
</dbReference>
<evidence type="ECO:0000259" key="2">
    <source>
        <dbReference type="Pfam" id="PF02214"/>
    </source>
</evidence>
<dbReference type="AlphaFoldDB" id="A0A176VI80"/>
<dbReference type="PANTHER" id="PTHR14136">
    <property type="entry name" value="BTB_POZ DOMAIN-CONTAINING PROTEIN KCTD9"/>
    <property type="match status" value="1"/>
</dbReference>
<evidence type="ECO:0000313" key="4">
    <source>
        <dbReference type="Proteomes" id="UP000077202"/>
    </source>
</evidence>
<sequence>MTSSKRSTRRSIRLHEQEGAPQRRVALGLWFAAEGAAGAGASVSASARFADPLSDPVDYFLVCVSMQRETESMLAVMFSGRHKLHMDKIKNAVFIDRDGTHFRHILNWLRDGVIPLLDPAAYTELQREAQFYQLNIFKEQLTVILSRKEEEEGKAEMTRSQDLSGVDFSNANIGNTFFIRAKLIGANFCEAEADGANFHNANLSECSFIKAGMRGAVLAGALLQSANLQDAILSNSSFCNADLRSAHLQNADLSNANLSNAILEGANLKGARLYGANLKGANLQRAYLRDVDLRNTVRKSPVILNN</sequence>
<dbReference type="SUPFAM" id="SSF141571">
    <property type="entry name" value="Pentapeptide repeat-like"/>
    <property type="match status" value="1"/>
</dbReference>
<dbReference type="InterPro" id="IPR001646">
    <property type="entry name" value="5peptide_repeat"/>
</dbReference>
<protein>
    <recommendedName>
        <fullName evidence="2">Potassium channel tetramerisation-type BTB domain-containing protein</fullName>
    </recommendedName>
</protein>
<evidence type="ECO:0000256" key="1">
    <source>
        <dbReference type="ARBA" id="ARBA00004906"/>
    </source>
</evidence>
<name>A0A176VI80_MARPO</name>
<accession>A0A176VI80</accession>
<evidence type="ECO:0000313" key="3">
    <source>
        <dbReference type="EMBL" id="OAE20113.1"/>
    </source>
</evidence>
<keyword evidence="4" id="KW-1185">Reference proteome</keyword>
<gene>
    <name evidence="3" type="ORF">AXG93_3818s1110</name>
</gene>
<reference evidence="3" key="1">
    <citation type="submission" date="2016-03" db="EMBL/GenBank/DDBJ databases">
        <title>Mechanisms controlling the formation of the plant cell surface in tip-growing cells are functionally conserved among land plants.</title>
        <authorList>
            <person name="Honkanen S."/>
            <person name="Jones V.A."/>
            <person name="Morieri G."/>
            <person name="Champion C."/>
            <person name="Hetherington A.J."/>
            <person name="Kelly S."/>
            <person name="Saint-Marcoux D."/>
            <person name="Proust H."/>
            <person name="Prescott H."/>
            <person name="Dolan L."/>
        </authorList>
    </citation>
    <scope>NUCLEOTIDE SEQUENCE [LARGE SCALE GENOMIC DNA]</scope>
    <source>
        <tissue evidence="3">Whole gametophyte</tissue>
    </source>
</reference>